<proteinExistence type="inferred from homology"/>
<dbReference type="PROSITE" id="PS50893">
    <property type="entry name" value="ABC_TRANSPORTER_2"/>
    <property type="match status" value="1"/>
</dbReference>
<gene>
    <name evidence="6" type="primary">CcmA10</name>
    <name evidence="6" type="ordered locus">TTE1920</name>
</gene>
<dbReference type="AlphaFoldDB" id="Q8R8S4"/>
<dbReference type="PANTHER" id="PTHR42711">
    <property type="entry name" value="ABC TRANSPORTER ATP-BINDING PROTEIN"/>
    <property type="match status" value="1"/>
</dbReference>
<feature type="domain" description="ABC transporter" evidence="5">
    <location>
        <begin position="7"/>
        <end position="226"/>
    </location>
</feature>
<dbReference type="PANTHER" id="PTHR42711:SF5">
    <property type="entry name" value="ABC TRANSPORTER ATP-BINDING PROTEIN NATA"/>
    <property type="match status" value="1"/>
</dbReference>
<accession>Q8R8S4</accession>
<evidence type="ECO:0000256" key="1">
    <source>
        <dbReference type="ARBA" id="ARBA00005417"/>
    </source>
</evidence>
<sequence>MIAEEIVKLENVTKKLGRRLTLEDINFEVKEGEKVCILGPKKSGKTALVEIILGILKPDAGSVSVLGTDPYTNSSSLLGQASVYYEKNSFPLHWRVKQVINFKKQLWGEENSQHIFAALDISNMKNTTVGKLSEEERAKLNLFFALTEKAKLIILDDPWANSLNFDLENIIKNFPHTSFIITSKTPEPVYDIADRIYILHEGKIKKSIAKQDYSSLEKLKSLYSQYAPED</sequence>
<dbReference type="InterPro" id="IPR050763">
    <property type="entry name" value="ABC_transporter_ATP-binding"/>
</dbReference>
<reference evidence="6 7" key="1">
    <citation type="journal article" date="2002" name="Genome Res.">
        <title>A complete sequence of the T. tengcongensis genome.</title>
        <authorList>
            <person name="Bao Q."/>
            <person name="Tian Y."/>
            <person name="Li W."/>
            <person name="Xu Z."/>
            <person name="Xuan Z."/>
            <person name="Hu S."/>
            <person name="Dong W."/>
            <person name="Yang J."/>
            <person name="Chen Y."/>
            <person name="Xue Y."/>
            <person name="Xu Y."/>
            <person name="Lai X."/>
            <person name="Huang L."/>
            <person name="Dong X."/>
            <person name="Ma Y."/>
            <person name="Ling L."/>
            <person name="Tan H."/>
            <person name="Chen R."/>
            <person name="Wang J."/>
            <person name="Yu J."/>
            <person name="Yang H."/>
        </authorList>
    </citation>
    <scope>NUCLEOTIDE SEQUENCE [LARGE SCALE GENOMIC DNA]</scope>
    <source>
        <strain evidence="7">DSM 15242 / JCM 11007 / NBRC 100824 / MB4</strain>
    </source>
</reference>
<dbReference type="InterPro" id="IPR003439">
    <property type="entry name" value="ABC_transporter-like_ATP-bd"/>
</dbReference>
<dbReference type="RefSeq" id="WP_011026070.1">
    <property type="nucleotide sequence ID" value="NC_003869.1"/>
</dbReference>
<dbReference type="SUPFAM" id="SSF52540">
    <property type="entry name" value="P-loop containing nucleoside triphosphate hydrolases"/>
    <property type="match status" value="1"/>
</dbReference>
<dbReference type="STRING" id="273068.TTE1920"/>
<organism evidence="6 7">
    <name type="scientific">Caldanaerobacter subterraneus subsp. tengcongensis (strain DSM 15242 / JCM 11007 / NBRC 100824 / MB4)</name>
    <name type="common">Thermoanaerobacter tengcongensis</name>
    <dbReference type="NCBI Taxonomy" id="273068"/>
    <lineage>
        <taxon>Bacteria</taxon>
        <taxon>Bacillati</taxon>
        <taxon>Bacillota</taxon>
        <taxon>Clostridia</taxon>
        <taxon>Thermoanaerobacterales</taxon>
        <taxon>Thermoanaerobacteraceae</taxon>
        <taxon>Caldanaerobacter</taxon>
    </lineage>
</organism>
<dbReference type="GO" id="GO:0016887">
    <property type="term" value="F:ATP hydrolysis activity"/>
    <property type="evidence" value="ECO:0007669"/>
    <property type="project" value="InterPro"/>
</dbReference>
<keyword evidence="7" id="KW-1185">Reference proteome</keyword>
<keyword evidence="2" id="KW-0813">Transport</keyword>
<dbReference type="InterPro" id="IPR027417">
    <property type="entry name" value="P-loop_NTPase"/>
</dbReference>
<evidence type="ECO:0000256" key="4">
    <source>
        <dbReference type="ARBA" id="ARBA00022840"/>
    </source>
</evidence>
<dbReference type="EMBL" id="AE008691">
    <property type="protein sequence ID" value="AAM25100.1"/>
    <property type="molecule type" value="Genomic_DNA"/>
</dbReference>
<keyword evidence="3" id="KW-0547">Nucleotide-binding</keyword>
<dbReference type="Gene3D" id="3.40.50.300">
    <property type="entry name" value="P-loop containing nucleotide triphosphate hydrolases"/>
    <property type="match status" value="1"/>
</dbReference>
<dbReference type="eggNOG" id="COG1131">
    <property type="taxonomic scope" value="Bacteria"/>
</dbReference>
<dbReference type="Pfam" id="PF00005">
    <property type="entry name" value="ABC_tran"/>
    <property type="match status" value="1"/>
</dbReference>
<dbReference type="InterPro" id="IPR003593">
    <property type="entry name" value="AAA+_ATPase"/>
</dbReference>
<evidence type="ECO:0000313" key="7">
    <source>
        <dbReference type="Proteomes" id="UP000000555"/>
    </source>
</evidence>
<comment type="similarity">
    <text evidence="1">Belongs to the ABC transporter superfamily.</text>
</comment>
<evidence type="ECO:0000259" key="5">
    <source>
        <dbReference type="PROSITE" id="PS50893"/>
    </source>
</evidence>
<protein>
    <submittedName>
        <fullName evidence="6">ABC-type multidrug transport system, ATPase component</fullName>
    </submittedName>
</protein>
<keyword evidence="4" id="KW-0067">ATP-binding</keyword>
<evidence type="ECO:0000256" key="2">
    <source>
        <dbReference type="ARBA" id="ARBA00022448"/>
    </source>
</evidence>
<evidence type="ECO:0000256" key="3">
    <source>
        <dbReference type="ARBA" id="ARBA00022741"/>
    </source>
</evidence>
<dbReference type="SMART" id="SM00382">
    <property type="entry name" value="AAA"/>
    <property type="match status" value="1"/>
</dbReference>
<dbReference type="KEGG" id="tte:TTE1920"/>
<dbReference type="HOGENOM" id="CLU_000604_1_2_9"/>
<dbReference type="GO" id="GO:0005524">
    <property type="term" value="F:ATP binding"/>
    <property type="evidence" value="ECO:0007669"/>
    <property type="project" value="UniProtKB-KW"/>
</dbReference>
<dbReference type="Proteomes" id="UP000000555">
    <property type="component" value="Chromosome"/>
</dbReference>
<evidence type="ECO:0000313" key="6">
    <source>
        <dbReference type="EMBL" id="AAM25100.1"/>
    </source>
</evidence>
<name>Q8R8S4_CALS4</name>